<evidence type="ECO:0000256" key="1">
    <source>
        <dbReference type="SAM" id="MobiDB-lite"/>
    </source>
</evidence>
<feature type="region of interest" description="Disordered" evidence="1">
    <location>
        <begin position="1"/>
        <end position="36"/>
    </location>
</feature>
<feature type="compositionally biased region" description="Basic and acidic residues" evidence="1">
    <location>
        <begin position="22"/>
        <end position="36"/>
    </location>
</feature>
<evidence type="ECO:0000313" key="3">
    <source>
        <dbReference type="EMBL" id="MDO8105877.1"/>
    </source>
</evidence>
<dbReference type="EMBL" id="JAUQYP010000001">
    <property type="protein sequence ID" value="MDO8105877.1"/>
    <property type="molecule type" value="Genomic_DNA"/>
</dbReference>
<feature type="transmembrane region" description="Helical" evidence="2">
    <location>
        <begin position="112"/>
        <end position="133"/>
    </location>
</feature>
<accession>A0ABT9D555</accession>
<dbReference type="Pfam" id="PF07332">
    <property type="entry name" value="Phage_holin_3_6"/>
    <property type="match status" value="1"/>
</dbReference>
<keyword evidence="2" id="KW-0472">Membrane</keyword>
<protein>
    <submittedName>
        <fullName evidence="3">Phage holin family protein</fullName>
    </submittedName>
</protein>
<sequence length="167" mass="16956">MHETPEQGTMIANGAAGPSPPEHVRPTAEGRGDVIGRSETRPSIGELVSLLSEKTSQLVRDEIRLAKAELADKAKHAGAGVGMFVVAGVFAFFALGTLIASAVLGLANAVPAWLAALIVAVALLLLAGALGIAGKSMLDRASGSVKAVESVKADVAAVKEGLSHERS</sequence>
<evidence type="ECO:0000256" key="2">
    <source>
        <dbReference type="SAM" id="Phobius"/>
    </source>
</evidence>
<reference evidence="3 4" key="1">
    <citation type="submission" date="2023-07" db="EMBL/GenBank/DDBJ databases">
        <title>Description of novel actinomycetes strains, isolated from tidal flat sediment.</title>
        <authorList>
            <person name="Lu C."/>
        </authorList>
    </citation>
    <scope>NUCLEOTIDE SEQUENCE [LARGE SCALE GENOMIC DNA]</scope>
    <source>
        <strain evidence="3 4">SYSU T00b441</strain>
    </source>
</reference>
<dbReference type="RefSeq" id="WP_304599577.1">
    <property type="nucleotide sequence ID" value="NZ_JAUQYO010000004.1"/>
</dbReference>
<dbReference type="Proteomes" id="UP001232536">
    <property type="component" value="Unassembled WGS sequence"/>
</dbReference>
<gene>
    <name evidence="3" type="ORF">Q6348_01555</name>
</gene>
<name>A0ABT9D555_9CELL</name>
<keyword evidence="2" id="KW-1133">Transmembrane helix</keyword>
<feature type="transmembrane region" description="Helical" evidence="2">
    <location>
        <begin position="81"/>
        <end position="106"/>
    </location>
</feature>
<proteinExistence type="predicted"/>
<dbReference type="InterPro" id="IPR009937">
    <property type="entry name" value="Phage_holin_3_6"/>
</dbReference>
<comment type="caution">
    <text evidence="3">The sequence shown here is derived from an EMBL/GenBank/DDBJ whole genome shotgun (WGS) entry which is preliminary data.</text>
</comment>
<organism evidence="3 4">
    <name type="scientific">Actinotalea lenta</name>
    <dbReference type="NCBI Taxonomy" id="3064654"/>
    <lineage>
        <taxon>Bacteria</taxon>
        <taxon>Bacillati</taxon>
        <taxon>Actinomycetota</taxon>
        <taxon>Actinomycetes</taxon>
        <taxon>Micrococcales</taxon>
        <taxon>Cellulomonadaceae</taxon>
        <taxon>Actinotalea</taxon>
    </lineage>
</organism>
<evidence type="ECO:0000313" key="4">
    <source>
        <dbReference type="Proteomes" id="UP001232536"/>
    </source>
</evidence>
<keyword evidence="2" id="KW-0812">Transmembrane</keyword>
<keyword evidence="4" id="KW-1185">Reference proteome</keyword>